<dbReference type="InterPro" id="IPR021309">
    <property type="entry name" value="YgaP-like_TM"/>
</dbReference>
<dbReference type="PATRIC" id="fig|476652.3.peg.1371"/>
<dbReference type="Pfam" id="PF11127">
    <property type="entry name" value="YgaP-like_TM"/>
    <property type="match status" value="1"/>
</dbReference>
<organism evidence="3 4">
    <name type="scientific">Desulfosporosinus acididurans</name>
    <dbReference type="NCBI Taxonomy" id="476652"/>
    <lineage>
        <taxon>Bacteria</taxon>
        <taxon>Bacillati</taxon>
        <taxon>Bacillota</taxon>
        <taxon>Clostridia</taxon>
        <taxon>Eubacteriales</taxon>
        <taxon>Desulfitobacteriaceae</taxon>
        <taxon>Desulfosporosinus</taxon>
    </lineage>
</organism>
<sequence length="64" mass="6944">MKCNVGKTEQIVRIIIGTIIILLGLAFKSWWGIIGLLGIATGLLRYCPVSAILGISTCEVRDKN</sequence>
<evidence type="ECO:0000259" key="2">
    <source>
        <dbReference type="Pfam" id="PF11127"/>
    </source>
</evidence>
<dbReference type="STRING" id="476652.DEAC_c13340"/>
<dbReference type="EMBL" id="LDZY01000004">
    <property type="protein sequence ID" value="KLU66667.1"/>
    <property type="molecule type" value="Genomic_DNA"/>
</dbReference>
<keyword evidence="1" id="KW-0812">Transmembrane</keyword>
<gene>
    <name evidence="3" type="ORF">DEAC_c13340</name>
</gene>
<comment type="caution">
    <text evidence="3">The sequence shown here is derived from an EMBL/GenBank/DDBJ whole genome shotgun (WGS) entry which is preliminary data.</text>
</comment>
<evidence type="ECO:0000313" key="3">
    <source>
        <dbReference type="EMBL" id="KLU66667.1"/>
    </source>
</evidence>
<dbReference type="AlphaFoldDB" id="A0A0J1FTQ6"/>
<keyword evidence="1" id="KW-0472">Membrane</keyword>
<name>A0A0J1FTQ6_9FIRM</name>
<feature type="transmembrane region" description="Helical" evidence="1">
    <location>
        <begin position="12"/>
        <end position="31"/>
    </location>
</feature>
<accession>A0A0J1FTQ6</accession>
<evidence type="ECO:0000313" key="4">
    <source>
        <dbReference type="Proteomes" id="UP000036356"/>
    </source>
</evidence>
<keyword evidence="1" id="KW-1133">Transmembrane helix</keyword>
<evidence type="ECO:0000256" key="1">
    <source>
        <dbReference type="SAM" id="Phobius"/>
    </source>
</evidence>
<feature type="domain" description="Inner membrane protein YgaP-like transmembrane" evidence="2">
    <location>
        <begin position="1"/>
        <end position="60"/>
    </location>
</feature>
<reference evidence="3 4" key="1">
    <citation type="submission" date="2015-06" db="EMBL/GenBank/DDBJ databases">
        <title>Draft genome of the moderately acidophilic sulfate reducer Candidatus Desulfosporosinus acididurans strain M1.</title>
        <authorList>
            <person name="Poehlein A."/>
            <person name="Petzsch P."/>
            <person name="Johnson B.D."/>
            <person name="Schloemann M."/>
            <person name="Daniel R."/>
            <person name="Muehling M."/>
        </authorList>
    </citation>
    <scope>NUCLEOTIDE SEQUENCE [LARGE SCALE GENOMIC DNA]</scope>
    <source>
        <strain evidence="3 4">M1</strain>
    </source>
</reference>
<proteinExistence type="predicted"/>
<protein>
    <recommendedName>
        <fullName evidence="2">Inner membrane protein YgaP-like transmembrane domain-containing protein</fullName>
    </recommendedName>
</protein>
<keyword evidence="4" id="KW-1185">Reference proteome</keyword>
<dbReference type="RefSeq" id="WP_047809217.1">
    <property type="nucleotide sequence ID" value="NZ_LDZY01000004.1"/>
</dbReference>
<dbReference type="Proteomes" id="UP000036356">
    <property type="component" value="Unassembled WGS sequence"/>
</dbReference>